<name>G0MYJ3_CAEBE</name>
<reference evidence="2" key="1">
    <citation type="submission" date="2011-07" db="EMBL/GenBank/DDBJ databases">
        <authorList>
            <consortium name="Caenorhabditis brenneri Sequencing and Analysis Consortium"/>
            <person name="Wilson R.K."/>
        </authorList>
    </citation>
    <scope>NUCLEOTIDE SEQUENCE [LARGE SCALE GENOMIC DNA]</scope>
    <source>
        <strain evidence="2">PB2801</strain>
    </source>
</reference>
<evidence type="ECO:0000313" key="1">
    <source>
        <dbReference type="EMBL" id="EGT47565.1"/>
    </source>
</evidence>
<keyword evidence="2" id="KW-1185">Reference proteome</keyword>
<dbReference type="Proteomes" id="UP000008068">
    <property type="component" value="Unassembled WGS sequence"/>
</dbReference>
<sequence length="185" mass="20567">MLIFLASALVCVAANPLSYQKSNEKYSSNEYGVDKGYDTFDKSEYPAKDNGVYDVPYIPQPPAYNYERKGDCRKIKQLSVRGHRTARATFSELKRDDRTYTTISCPNSGKPYALIAEKDGADAIFNFGPGINIQDAVVLATGFNLHFSARCHESRFSAKSFNGRDVSIKRVACVELAEPNSLTEL</sequence>
<dbReference type="HOGENOM" id="CLU_1300680_0_0_1"/>
<dbReference type="eggNOG" id="ENOG502TI90">
    <property type="taxonomic scope" value="Eukaryota"/>
</dbReference>
<dbReference type="PANTHER" id="PTHR38633">
    <property type="entry name" value="PROTEIN CBG15573-RELATED"/>
    <property type="match status" value="1"/>
</dbReference>
<evidence type="ECO:0000313" key="2">
    <source>
        <dbReference type="Proteomes" id="UP000008068"/>
    </source>
</evidence>
<dbReference type="InParanoid" id="G0MYJ3"/>
<organism evidence="2">
    <name type="scientific">Caenorhabditis brenneri</name>
    <name type="common">Nematode worm</name>
    <dbReference type="NCBI Taxonomy" id="135651"/>
    <lineage>
        <taxon>Eukaryota</taxon>
        <taxon>Metazoa</taxon>
        <taxon>Ecdysozoa</taxon>
        <taxon>Nematoda</taxon>
        <taxon>Chromadorea</taxon>
        <taxon>Rhabditida</taxon>
        <taxon>Rhabditina</taxon>
        <taxon>Rhabditomorpha</taxon>
        <taxon>Rhabditoidea</taxon>
        <taxon>Rhabditidae</taxon>
        <taxon>Peloderinae</taxon>
        <taxon>Caenorhabditis</taxon>
    </lineage>
</organism>
<dbReference type="PANTHER" id="PTHR38633:SF3">
    <property type="entry name" value="DUF4362 DOMAIN-CONTAINING PROTEIN"/>
    <property type="match status" value="1"/>
</dbReference>
<dbReference type="OrthoDB" id="5867637at2759"/>
<dbReference type="AlphaFoldDB" id="G0MYJ3"/>
<proteinExistence type="predicted"/>
<dbReference type="FunCoup" id="G0MYJ3">
    <property type="interactions" value="1967"/>
</dbReference>
<dbReference type="EMBL" id="GL379820">
    <property type="protein sequence ID" value="EGT47565.1"/>
    <property type="molecule type" value="Genomic_DNA"/>
</dbReference>
<dbReference type="OMA" id="SARCHES"/>
<accession>G0MYJ3</accession>
<dbReference type="STRING" id="135651.G0MYJ3"/>
<gene>
    <name evidence="1" type="ORF">CAEBREN_11719</name>
</gene>
<protein>
    <submittedName>
        <fullName evidence="1">Uncharacterized protein</fullName>
    </submittedName>
</protein>